<dbReference type="Gene3D" id="2.40.37.10">
    <property type="entry name" value="Lyase, Ornithine Decarboxylase, Chain A, domain 1"/>
    <property type="match status" value="1"/>
</dbReference>
<dbReference type="PRINTS" id="PR01181">
    <property type="entry name" value="DAPDCRBXLASE"/>
</dbReference>
<evidence type="ECO:0000256" key="11">
    <source>
        <dbReference type="ARBA" id="ARBA00074972"/>
    </source>
</evidence>
<protein>
    <recommendedName>
        <fullName evidence="11 12">Diaminopimelate decarboxylase</fullName>
        <shortName evidence="12">DAP decarboxylase</shortName>
        <shortName evidence="12">DAPDC</shortName>
        <ecNumber evidence="10 12">4.1.1.20</ecNumber>
    </recommendedName>
</protein>
<feature type="binding site" evidence="12">
    <location>
        <position position="319"/>
    </location>
    <ligand>
        <name>substrate</name>
    </ligand>
</feature>
<dbReference type="Pfam" id="PF02784">
    <property type="entry name" value="Orn_Arg_deC_N"/>
    <property type="match status" value="1"/>
</dbReference>
<comment type="pathway">
    <text evidence="8 12 14">Amino-acid biosynthesis; L-lysine biosynthesis via DAP pathway; L-lysine from DL-2,6-diaminopimelate: step 1/1.</text>
</comment>
<evidence type="ECO:0000259" key="16">
    <source>
        <dbReference type="Pfam" id="PF02784"/>
    </source>
</evidence>
<keyword evidence="3 12" id="KW-0210">Decarboxylase</keyword>
<dbReference type="PANTHER" id="PTHR43727:SF2">
    <property type="entry name" value="GROUP IV DECARBOXYLASE"/>
    <property type="match status" value="1"/>
</dbReference>
<evidence type="ECO:0000313" key="18">
    <source>
        <dbReference type="Proteomes" id="UP000194798"/>
    </source>
</evidence>
<dbReference type="GO" id="GO:0008836">
    <property type="term" value="F:diaminopimelate decarboxylase activity"/>
    <property type="evidence" value="ECO:0007669"/>
    <property type="project" value="UniProtKB-UniRule"/>
</dbReference>
<comment type="subunit">
    <text evidence="12">Homodimer.</text>
</comment>
<accession>A0A251XBS6</accession>
<feature type="binding site" evidence="12">
    <location>
        <position position="376"/>
    </location>
    <ligand>
        <name>substrate</name>
    </ligand>
</feature>
<dbReference type="FunFam" id="2.40.37.10:FF:000003">
    <property type="entry name" value="Diaminopimelate decarboxylase"/>
    <property type="match status" value="1"/>
</dbReference>
<dbReference type="PRINTS" id="PR01179">
    <property type="entry name" value="ODADCRBXLASE"/>
</dbReference>
<feature type="binding site" evidence="12">
    <location>
        <position position="315"/>
    </location>
    <ligand>
        <name>substrate</name>
    </ligand>
</feature>
<evidence type="ECO:0000256" key="13">
    <source>
        <dbReference type="PIRSR" id="PIRSR600183-50"/>
    </source>
</evidence>
<dbReference type="InterPro" id="IPR002986">
    <property type="entry name" value="DAP_deCOOHase_LysA"/>
</dbReference>
<dbReference type="FunFam" id="3.20.20.10:FF:000003">
    <property type="entry name" value="Diaminopimelate decarboxylase"/>
    <property type="match status" value="1"/>
</dbReference>
<feature type="domain" description="Orn/DAP/Arg decarboxylase 2 C-terminal" evidence="15">
    <location>
        <begin position="33"/>
        <end position="374"/>
    </location>
</feature>
<dbReference type="EC" id="4.1.1.20" evidence="10 12"/>
<dbReference type="GO" id="GO:0009089">
    <property type="term" value="P:lysine biosynthetic process via diaminopimelate"/>
    <property type="evidence" value="ECO:0007669"/>
    <property type="project" value="UniProtKB-UniRule"/>
</dbReference>
<keyword evidence="6 12" id="KW-0456">Lyase</keyword>
<dbReference type="CDD" id="cd06828">
    <property type="entry name" value="PLPDE_III_DapDC"/>
    <property type="match status" value="1"/>
</dbReference>
<dbReference type="SUPFAM" id="SSF50621">
    <property type="entry name" value="Alanine racemase C-terminal domain-like"/>
    <property type="match status" value="1"/>
</dbReference>
<feature type="binding site" evidence="12">
    <location>
        <position position="279"/>
    </location>
    <ligand>
        <name>substrate</name>
    </ligand>
</feature>
<comment type="similarity">
    <text evidence="9 12">Belongs to the Orn/Lys/Arg decarboxylase class-II family. LysA subfamily.</text>
</comment>
<organism evidence="17 18">
    <name type="scientific">Thioflexithrix psekupsensis</name>
    <dbReference type="NCBI Taxonomy" id="1570016"/>
    <lineage>
        <taxon>Bacteria</taxon>
        <taxon>Pseudomonadati</taxon>
        <taxon>Pseudomonadota</taxon>
        <taxon>Gammaproteobacteria</taxon>
        <taxon>Thiotrichales</taxon>
        <taxon>Thioflexithrix</taxon>
    </lineage>
</organism>
<dbReference type="InterPro" id="IPR029066">
    <property type="entry name" value="PLP-binding_barrel"/>
</dbReference>
<evidence type="ECO:0000256" key="8">
    <source>
        <dbReference type="ARBA" id="ARBA00060643"/>
    </source>
</evidence>
<evidence type="ECO:0000256" key="4">
    <source>
        <dbReference type="ARBA" id="ARBA00022898"/>
    </source>
</evidence>
<dbReference type="RefSeq" id="WP_086487102.1">
    <property type="nucleotide sequence ID" value="NZ_MSLT01000006.1"/>
</dbReference>
<dbReference type="NCBIfam" id="TIGR01048">
    <property type="entry name" value="lysA"/>
    <property type="match status" value="1"/>
</dbReference>
<feature type="binding site" evidence="12">
    <location>
        <begin position="276"/>
        <end position="279"/>
    </location>
    <ligand>
        <name>pyridoxal 5'-phosphate</name>
        <dbReference type="ChEBI" id="CHEBI:597326"/>
    </ligand>
</feature>
<evidence type="ECO:0000256" key="2">
    <source>
        <dbReference type="ARBA" id="ARBA00022605"/>
    </source>
</evidence>
<sequence>MTLNAPFSYQNGMLHAEAVNLEHLADQVGTPCFVYSKQRLQDNWWAFDRALQPIPHLICYAVKANSNIAVLSILAQLGSGFDIVSGGELTRVLTAGAPANKIVFSGVGKSIAEMKQALEANILCFNVESEAELTRLNQVAGEMGLKARISLRVNPDVDARTHPYISTGLKQNKFGIAITEAPSLYAKAQQLPHLEITGVDCHIGSQLLDLAPFADALQRILQLVKQLEQQKIQLHHIDFGGGLGVRYREEEPPEIVDYANVLLEQWQNLPYTLLLEPGRAIAADAGILLTRVEFLKNGEAKNFAIVDAAMNDLIRPALYGAWQRIEPVFVADTPSADPLCYDIVGPVCETGDFLGKDRYLRVNEGDLLAVHQAGAYGFAMSSNYNTRGRAAEILVSGHQWQCVRRRETVEDLLALESIATI</sequence>
<evidence type="ECO:0000259" key="15">
    <source>
        <dbReference type="Pfam" id="PF00278"/>
    </source>
</evidence>
<evidence type="ECO:0000256" key="6">
    <source>
        <dbReference type="ARBA" id="ARBA00023239"/>
    </source>
</evidence>
<feature type="binding site" evidence="12">
    <location>
        <position position="242"/>
    </location>
    <ligand>
        <name>pyridoxal 5'-phosphate</name>
        <dbReference type="ChEBI" id="CHEBI:597326"/>
    </ligand>
</feature>
<dbReference type="InterPro" id="IPR000183">
    <property type="entry name" value="Orn/DAP/Arg_de-COase"/>
</dbReference>
<dbReference type="PROSITE" id="PS00878">
    <property type="entry name" value="ODR_DC_2_1"/>
    <property type="match status" value="1"/>
</dbReference>
<evidence type="ECO:0000256" key="9">
    <source>
        <dbReference type="ARBA" id="ARBA00060983"/>
    </source>
</evidence>
<dbReference type="HAMAP" id="MF_02120">
    <property type="entry name" value="LysA"/>
    <property type="match status" value="1"/>
</dbReference>
<keyword evidence="5 12" id="KW-0457">Lysine biosynthesis</keyword>
<dbReference type="Pfam" id="PF00278">
    <property type="entry name" value="Orn_DAP_Arg_deC"/>
    <property type="match status" value="1"/>
</dbReference>
<keyword evidence="18" id="KW-1185">Reference proteome</keyword>
<dbReference type="InterPro" id="IPR022643">
    <property type="entry name" value="De-COase2_C"/>
</dbReference>
<comment type="cofactor">
    <cofactor evidence="1 12 13 14">
        <name>pyridoxal 5'-phosphate</name>
        <dbReference type="ChEBI" id="CHEBI:597326"/>
    </cofactor>
</comment>
<evidence type="ECO:0000256" key="10">
    <source>
        <dbReference type="ARBA" id="ARBA00066427"/>
    </source>
</evidence>
<dbReference type="InterPro" id="IPR009006">
    <property type="entry name" value="Ala_racemase/Decarboxylase_C"/>
</dbReference>
<dbReference type="InterPro" id="IPR022653">
    <property type="entry name" value="De-COase2_pyr-phos_BS"/>
</dbReference>
<feature type="domain" description="Orn/DAP/Arg decarboxylase 2 N-terminal" evidence="16">
    <location>
        <begin position="41"/>
        <end position="283"/>
    </location>
</feature>
<comment type="function">
    <text evidence="12">Specifically catalyzes the decarboxylation of meso-diaminopimelate (meso-DAP) to L-lysine.</text>
</comment>
<keyword evidence="4 12" id="KW-0663">Pyridoxal phosphate</keyword>
<dbReference type="Proteomes" id="UP000194798">
    <property type="component" value="Unassembled WGS sequence"/>
</dbReference>
<feature type="binding site" evidence="12">
    <location>
        <position position="376"/>
    </location>
    <ligand>
        <name>pyridoxal 5'-phosphate</name>
        <dbReference type="ChEBI" id="CHEBI:597326"/>
    </ligand>
</feature>
<reference evidence="17 18" key="1">
    <citation type="submission" date="2016-12" db="EMBL/GenBank/DDBJ databases">
        <title>Thioflexothrix psekupsii D3 genome sequencing and assembly.</title>
        <authorList>
            <person name="Fomenkov A."/>
            <person name="Vincze T."/>
            <person name="Grabovich M."/>
            <person name="Anton B.P."/>
            <person name="Dubinina G."/>
            <person name="Orlova M."/>
            <person name="Belousova E."/>
            <person name="Roberts R.J."/>
        </authorList>
    </citation>
    <scope>NUCLEOTIDE SEQUENCE [LARGE SCALE GENOMIC DNA]</scope>
    <source>
        <strain evidence="17">D3</strain>
    </source>
</reference>
<dbReference type="SUPFAM" id="SSF51419">
    <property type="entry name" value="PLP-binding barrel"/>
    <property type="match status" value="1"/>
</dbReference>
<dbReference type="AlphaFoldDB" id="A0A251XBS6"/>
<dbReference type="PANTHER" id="PTHR43727">
    <property type="entry name" value="DIAMINOPIMELATE DECARBOXYLASE"/>
    <property type="match status" value="1"/>
</dbReference>
<keyword evidence="2 12" id="KW-0028">Amino-acid biosynthesis</keyword>
<name>A0A251XBS6_9GAMM</name>
<comment type="catalytic activity">
    <reaction evidence="7 12 14">
        <text>meso-2,6-diaminopimelate + H(+) = L-lysine + CO2</text>
        <dbReference type="Rhea" id="RHEA:15101"/>
        <dbReference type="ChEBI" id="CHEBI:15378"/>
        <dbReference type="ChEBI" id="CHEBI:16526"/>
        <dbReference type="ChEBI" id="CHEBI:32551"/>
        <dbReference type="ChEBI" id="CHEBI:57791"/>
        <dbReference type="EC" id="4.1.1.20"/>
    </reaction>
</comment>
<evidence type="ECO:0000256" key="5">
    <source>
        <dbReference type="ARBA" id="ARBA00023154"/>
    </source>
</evidence>
<dbReference type="OrthoDB" id="9802241at2"/>
<gene>
    <name evidence="12" type="primary">lysA</name>
    <name evidence="17" type="ORF">TPSD3_03005</name>
</gene>
<feature type="binding site" evidence="12">
    <location>
        <position position="349"/>
    </location>
    <ligand>
        <name>substrate</name>
    </ligand>
</feature>
<dbReference type="UniPathway" id="UPA00034">
    <property type="reaction ID" value="UER00027"/>
</dbReference>
<evidence type="ECO:0000256" key="3">
    <source>
        <dbReference type="ARBA" id="ARBA00022793"/>
    </source>
</evidence>
<dbReference type="InterPro" id="IPR022644">
    <property type="entry name" value="De-COase2_N"/>
</dbReference>
<comment type="caution">
    <text evidence="17">The sequence shown here is derived from an EMBL/GenBank/DDBJ whole genome shotgun (WGS) entry which is preliminary data.</text>
</comment>
<dbReference type="Gene3D" id="3.20.20.10">
    <property type="entry name" value="Alanine racemase"/>
    <property type="match status" value="1"/>
</dbReference>
<evidence type="ECO:0000256" key="7">
    <source>
        <dbReference type="ARBA" id="ARBA00050464"/>
    </source>
</evidence>
<dbReference type="EMBL" id="MSLT01000006">
    <property type="protein sequence ID" value="OUD15506.1"/>
    <property type="molecule type" value="Genomic_DNA"/>
</dbReference>
<evidence type="ECO:0000256" key="14">
    <source>
        <dbReference type="RuleBase" id="RU003738"/>
    </source>
</evidence>
<evidence type="ECO:0000313" key="17">
    <source>
        <dbReference type="EMBL" id="OUD15506.1"/>
    </source>
</evidence>
<evidence type="ECO:0000256" key="1">
    <source>
        <dbReference type="ARBA" id="ARBA00001933"/>
    </source>
</evidence>
<feature type="modified residue" description="N6-(pyridoxal phosphate)lysine" evidence="12 13">
    <location>
        <position position="63"/>
    </location>
</feature>
<evidence type="ECO:0000256" key="12">
    <source>
        <dbReference type="HAMAP-Rule" id="MF_02120"/>
    </source>
</evidence>
<proteinExistence type="inferred from homology"/>
<dbReference type="GO" id="GO:0030170">
    <property type="term" value="F:pyridoxal phosphate binding"/>
    <property type="evidence" value="ECO:0007669"/>
    <property type="project" value="UniProtKB-UniRule"/>
</dbReference>
<feature type="active site" description="Proton donor" evidence="13">
    <location>
        <position position="348"/>
    </location>
</feature>